<evidence type="ECO:0000256" key="1">
    <source>
        <dbReference type="SAM" id="Phobius"/>
    </source>
</evidence>
<accession>A0A3M7S0E9</accession>
<gene>
    <name evidence="2" type="ORF">BpHYR1_051643</name>
</gene>
<organism evidence="2 3">
    <name type="scientific">Brachionus plicatilis</name>
    <name type="common">Marine rotifer</name>
    <name type="synonym">Brachionus muelleri</name>
    <dbReference type="NCBI Taxonomy" id="10195"/>
    <lineage>
        <taxon>Eukaryota</taxon>
        <taxon>Metazoa</taxon>
        <taxon>Spiralia</taxon>
        <taxon>Gnathifera</taxon>
        <taxon>Rotifera</taxon>
        <taxon>Eurotatoria</taxon>
        <taxon>Monogononta</taxon>
        <taxon>Pseudotrocha</taxon>
        <taxon>Ploima</taxon>
        <taxon>Brachionidae</taxon>
        <taxon>Brachionus</taxon>
    </lineage>
</organism>
<keyword evidence="1" id="KW-0812">Transmembrane</keyword>
<dbReference type="Proteomes" id="UP000276133">
    <property type="component" value="Unassembled WGS sequence"/>
</dbReference>
<comment type="caution">
    <text evidence="2">The sequence shown here is derived from an EMBL/GenBank/DDBJ whole genome shotgun (WGS) entry which is preliminary data.</text>
</comment>
<reference evidence="2 3" key="1">
    <citation type="journal article" date="2018" name="Sci. Rep.">
        <title>Genomic signatures of local adaptation to the degree of environmental predictability in rotifers.</title>
        <authorList>
            <person name="Franch-Gras L."/>
            <person name="Hahn C."/>
            <person name="Garcia-Roger E.M."/>
            <person name="Carmona M.J."/>
            <person name="Serra M."/>
            <person name="Gomez A."/>
        </authorList>
    </citation>
    <scope>NUCLEOTIDE SEQUENCE [LARGE SCALE GENOMIC DNA]</scope>
    <source>
        <strain evidence="2">HYR1</strain>
    </source>
</reference>
<keyword evidence="1" id="KW-0472">Membrane</keyword>
<evidence type="ECO:0000313" key="2">
    <source>
        <dbReference type="EMBL" id="RNA29284.1"/>
    </source>
</evidence>
<feature type="transmembrane region" description="Helical" evidence="1">
    <location>
        <begin position="46"/>
        <end position="65"/>
    </location>
</feature>
<keyword evidence="1" id="KW-1133">Transmembrane helix</keyword>
<name>A0A3M7S0E9_BRAPC</name>
<evidence type="ECO:0000313" key="3">
    <source>
        <dbReference type="Proteomes" id="UP000276133"/>
    </source>
</evidence>
<protein>
    <submittedName>
        <fullName evidence="2">Uncharacterized protein</fullName>
    </submittedName>
</protein>
<keyword evidence="3" id="KW-1185">Reference proteome</keyword>
<proteinExistence type="predicted"/>
<dbReference type="AlphaFoldDB" id="A0A3M7S0E9"/>
<sequence length="67" mass="7838">MLSKFNISIEFSSVPLAKSPLFLLIVQFWPVSKAILQSIFLEHLDIHANVFFVFIIIVSIYFEFFQN</sequence>
<dbReference type="EMBL" id="REGN01002251">
    <property type="protein sequence ID" value="RNA29284.1"/>
    <property type="molecule type" value="Genomic_DNA"/>
</dbReference>